<feature type="domain" description="Peptidase M50" evidence="7">
    <location>
        <begin position="14"/>
        <end position="226"/>
    </location>
</feature>
<dbReference type="PANTHER" id="PTHR13325">
    <property type="entry name" value="PROTEASE M50 MEMBRANE-BOUND TRANSCRIPTION FACTOR SITE 2 PROTEASE"/>
    <property type="match status" value="1"/>
</dbReference>
<name>A0ABP0VAX3_9BRYO</name>
<accession>A0ABP0VAX3</accession>
<sequence length="293" mass="32955">IPGVNLPLTDFFYYFLSLAISSIYHETGHALAAVREGVRIHSFGLFVLIIIPGAFVNLSTEQVLNLRVWNQLKIYTAGVWHNISLALFAIILLLINPILLSPLYSQPEGAVLAHIEPFSGASGPNGLREADLITGINDCKIMEVSNWKQCLLMIANYPRIGYCVSNDFIEKERSFALNPQKCCDDNSEKSLCFSKNNSLEKMCLPVRQLLDKTSMTCNTSDDCIKNLDKNYNCLKPMADHNSTKLIIIGRHGKPNVLFWGTPSELFQSIILIKYKPKMTSLPLIIIHYYETLL</sequence>
<evidence type="ECO:0000313" key="8">
    <source>
        <dbReference type="EMBL" id="CAK9251534.1"/>
    </source>
</evidence>
<protein>
    <recommendedName>
        <fullName evidence="5">Endopeptidase S2P</fullName>
    </recommendedName>
</protein>
<dbReference type="InterPro" id="IPR008915">
    <property type="entry name" value="Peptidase_M50"/>
</dbReference>
<dbReference type="Proteomes" id="UP001497444">
    <property type="component" value="Unassembled WGS sequence"/>
</dbReference>
<organism evidence="8 9">
    <name type="scientific">Sphagnum jensenii</name>
    <dbReference type="NCBI Taxonomy" id="128206"/>
    <lineage>
        <taxon>Eukaryota</taxon>
        <taxon>Viridiplantae</taxon>
        <taxon>Streptophyta</taxon>
        <taxon>Embryophyta</taxon>
        <taxon>Bryophyta</taxon>
        <taxon>Sphagnophytina</taxon>
        <taxon>Sphagnopsida</taxon>
        <taxon>Sphagnales</taxon>
        <taxon>Sphagnaceae</taxon>
        <taxon>Sphagnum</taxon>
    </lineage>
</organism>
<comment type="caution">
    <text evidence="8">The sequence shown here is derived from an EMBL/GenBank/DDBJ whole genome shotgun (WGS) entry which is preliminary data.</text>
</comment>
<dbReference type="Pfam" id="PF02163">
    <property type="entry name" value="Peptidase_M50"/>
    <property type="match status" value="1"/>
</dbReference>
<evidence type="ECO:0000256" key="4">
    <source>
        <dbReference type="ARBA" id="ARBA00023136"/>
    </source>
</evidence>
<evidence type="ECO:0000259" key="7">
    <source>
        <dbReference type="Pfam" id="PF02163"/>
    </source>
</evidence>
<gene>
    <name evidence="8" type="ORF">CSSPJE1EN1_LOCUS26912</name>
</gene>
<evidence type="ECO:0000256" key="3">
    <source>
        <dbReference type="ARBA" id="ARBA00022989"/>
    </source>
</evidence>
<proteinExistence type="predicted"/>
<evidence type="ECO:0000313" key="9">
    <source>
        <dbReference type="Proteomes" id="UP001497444"/>
    </source>
</evidence>
<keyword evidence="9" id="KW-1185">Reference proteome</keyword>
<keyword evidence="4 6" id="KW-0472">Membrane</keyword>
<feature type="non-terminal residue" evidence="8">
    <location>
        <position position="293"/>
    </location>
</feature>
<evidence type="ECO:0000256" key="2">
    <source>
        <dbReference type="ARBA" id="ARBA00022692"/>
    </source>
</evidence>
<comment type="subcellular location">
    <subcellularLocation>
        <location evidence="1">Endomembrane system</location>
        <topology evidence="1">Multi-pass membrane protein</topology>
    </subcellularLocation>
</comment>
<evidence type="ECO:0000256" key="6">
    <source>
        <dbReference type="SAM" id="Phobius"/>
    </source>
</evidence>
<dbReference type="InterPro" id="IPR001193">
    <property type="entry name" value="MBTPS2"/>
</dbReference>
<dbReference type="EMBL" id="CAXAQS010000410">
    <property type="protein sequence ID" value="CAK9251534.1"/>
    <property type="molecule type" value="Genomic_DNA"/>
</dbReference>
<keyword evidence="2 6" id="KW-0812">Transmembrane</keyword>
<evidence type="ECO:0000256" key="5">
    <source>
        <dbReference type="ARBA" id="ARBA00032658"/>
    </source>
</evidence>
<keyword evidence="3 6" id="KW-1133">Transmembrane helix</keyword>
<feature type="transmembrane region" description="Helical" evidence="6">
    <location>
        <begin position="40"/>
        <end position="59"/>
    </location>
</feature>
<dbReference type="PANTHER" id="PTHR13325:SF3">
    <property type="entry name" value="MEMBRANE-BOUND TRANSCRIPTION FACTOR SITE-2 PROTEASE"/>
    <property type="match status" value="1"/>
</dbReference>
<reference evidence="8" key="1">
    <citation type="submission" date="2024-02" db="EMBL/GenBank/DDBJ databases">
        <authorList>
            <consortium name="ELIXIR-Norway"/>
            <consortium name="Elixir Norway"/>
        </authorList>
    </citation>
    <scope>NUCLEOTIDE SEQUENCE</scope>
</reference>
<dbReference type="PRINTS" id="PR01000">
    <property type="entry name" value="SREBPS2PTASE"/>
</dbReference>
<evidence type="ECO:0000256" key="1">
    <source>
        <dbReference type="ARBA" id="ARBA00004127"/>
    </source>
</evidence>
<feature type="non-terminal residue" evidence="8">
    <location>
        <position position="1"/>
    </location>
</feature>
<feature type="transmembrane region" description="Helical" evidence="6">
    <location>
        <begin position="79"/>
        <end position="100"/>
    </location>
</feature>